<dbReference type="GO" id="GO:0009424">
    <property type="term" value="C:bacterial-type flagellum hook"/>
    <property type="evidence" value="ECO:0007669"/>
    <property type="project" value="InterPro"/>
</dbReference>
<dbReference type="GO" id="GO:0044780">
    <property type="term" value="P:bacterial-type flagellum assembly"/>
    <property type="evidence" value="ECO:0007669"/>
    <property type="project" value="InterPro"/>
</dbReference>
<evidence type="ECO:0000259" key="8">
    <source>
        <dbReference type="Pfam" id="PF22638"/>
    </source>
</evidence>
<keyword evidence="9" id="KW-0966">Cell projection</keyword>
<name>A0A7W9EF18_9SPHN</name>
<keyword evidence="9" id="KW-0969">Cilium</keyword>
<comment type="similarity">
    <text evidence="3">Belongs to the flagella basal body rod proteins family.</text>
</comment>
<dbReference type="PANTHER" id="PTHR30033">
    <property type="entry name" value="FLAGELLAR HOOK-ASSOCIATED PROTEIN 1"/>
    <property type="match status" value="1"/>
</dbReference>
<organism evidence="9 10">
    <name type="scientific">Sphingobium boeckii</name>
    <dbReference type="NCBI Taxonomy" id="1082345"/>
    <lineage>
        <taxon>Bacteria</taxon>
        <taxon>Pseudomonadati</taxon>
        <taxon>Pseudomonadota</taxon>
        <taxon>Alphaproteobacteria</taxon>
        <taxon>Sphingomonadales</taxon>
        <taxon>Sphingomonadaceae</taxon>
        <taxon>Sphingobium</taxon>
    </lineage>
</organism>
<keyword evidence="9" id="KW-0282">Flagellum</keyword>
<dbReference type="AlphaFoldDB" id="A0A7W9EF18"/>
<evidence type="ECO:0000256" key="3">
    <source>
        <dbReference type="ARBA" id="ARBA00009677"/>
    </source>
</evidence>
<evidence type="ECO:0000256" key="1">
    <source>
        <dbReference type="ARBA" id="ARBA00004365"/>
    </source>
</evidence>
<dbReference type="EMBL" id="JACIJC010000002">
    <property type="protein sequence ID" value="MBB5685251.1"/>
    <property type="molecule type" value="Genomic_DNA"/>
</dbReference>
<evidence type="ECO:0000256" key="5">
    <source>
        <dbReference type="ARBA" id="ARBA00022525"/>
    </source>
</evidence>
<protein>
    <recommendedName>
        <fullName evidence="4">Flagellar hook-associated protein 1</fullName>
    </recommendedName>
</protein>
<dbReference type="Proteomes" id="UP000549617">
    <property type="component" value="Unassembled WGS sequence"/>
</dbReference>
<feature type="domain" description="Flagellar hook-associated protein FlgK helical" evidence="8">
    <location>
        <begin position="90"/>
        <end position="319"/>
    </location>
</feature>
<keyword evidence="6" id="KW-0975">Bacterial flagellum</keyword>
<dbReference type="RefSeq" id="WP_184016447.1">
    <property type="nucleotide sequence ID" value="NZ_JACIJC010000002.1"/>
</dbReference>
<gene>
    <name evidence="9" type="ORF">FHS49_001259</name>
</gene>
<evidence type="ECO:0000313" key="9">
    <source>
        <dbReference type="EMBL" id="MBB5685251.1"/>
    </source>
</evidence>
<dbReference type="SUPFAM" id="SSF64518">
    <property type="entry name" value="Phase 1 flagellin"/>
    <property type="match status" value="1"/>
</dbReference>
<dbReference type="Pfam" id="PF22638">
    <property type="entry name" value="FlgK_D1"/>
    <property type="match status" value="1"/>
</dbReference>
<dbReference type="GO" id="GO:0005198">
    <property type="term" value="F:structural molecule activity"/>
    <property type="evidence" value="ECO:0007669"/>
    <property type="project" value="InterPro"/>
</dbReference>
<comment type="caution">
    <text evidence="9">The sequence shown here is derived from an EMBL/GenBank/DDBJ whole genome shotgun (WGS) entry which is preliminary data.</text>
</comment>
<feature type="domain" description="Flagellar basal-body/hook protein C-terminal" evidence="7">
    <location>
        <begin position="656"/>
        <end position="693"/>
    </location>
</feature>
<keyword evidence="5" id="KW-0964">Secreted</keyword>
<keyword evidence="10" id="KW-1185">Reference proteome</keyword>
<dbReference type="Pfam" id="PF06429">
    <property type="entry name" value="Flg_bbr_C"/>
    <property type="match status" value="1"/>
</dbReference>
<dbReference type="PANTHER" id="PTHR30033:SF2">
    <property type="entry name" value="FLAGELLAR HOOK PROTEIN"/>
    <property type="match status" value="1"/>
</dbReference>
<dbReference type="InterPro" id="IPR053927">
    <property type="entry name" value="FlgK_helical"/>
</dbReference>
<proteinExistence type="inferred from homology"/>
<evidence type="ECO:0000256" key="2">
    <source>
        <dbReference type="ARBA" id="ARBA00004613"/>
    </source>
</evidence>
<dbReference type="InterPro" id="IPR002371">
    <property type="entry name" value="FlgK"/>
</dbReference>
<dbReference type="PRINTS" id="PR01005">
    <property type="entry name" value="FLGHOOKAP1"/>
</dbReference>
<evidence type="ECO:0000256" key="4">
    <source>
        <dbReference type="ARBA" id="ARBA00016244"/>
    </source>
</evidence>
<accession>A0A7W9EF18</accession>
<evidence type="ECO:0000259" key="7">
    <source>
        <dbReference type="Pfam" id="PF06429"/>
    </source>
</evidence>
<dbReference type="GO" id="GO:0005576">
    <property type="term" value="C:extracellular region"/>
    <property type="evidence" value="ECO:0007669"/>
    <property type="project" value="UniProtKB-SubCell"/>
</dbReference>
<evidence type="ECO:0000256" key="6">
    <source>
        <dbReference type="ARBA" id="ARBA00023143"/>
    </source>
</evidence>
<sequence length="696" mass="71034">MSLNEILHTATSGLAASQAGMRSVSNNIANVGVSGYARERTTISTATTAGRVTGVLIGQPERVADSFLENAVFRRGGDMGRSEAVASYLDRLQALLGAPGAESGIAGRIDAIAASAATMTGASGSPETIAQFTGNVQDALLSIKQLDGDVKNLRADVETELGYTVDRINVLLDQIHDLNDQIAQTGGQSANGAENRRVAAVDELSTLMKVNVRQQQDGRVTIETGSGQVLLDRRLRLLSYPAGPGASQPTYPPIDIRFADAAGMPGAATGDRIDSSAIGGKLGGLIDTRDRTLPDFTEKLGVLFTGLADTLNAASNAGTAVPAPATLTGRESGLVGTDRLGFTGAAVFAVLAADGTLVATTTVDFDALGPAATVDDAIAAINAGLAPEATAQMIDGVLSISATGAGNGIAVAQSDTAPSDRAGIGFSHHFGLNDLVRSETSALAPSGFIPADPHGFAPGQTAQITLRDLSGRTLTSDTLTGSVGPTFGDLLTELNTSPLGGFGVFSMDDKGRIAFAPGAASTGSTISIPSDSTDRMGTGRTFSSLSGLTGNASGSRSANVIPGILGDPKKLPLARLQLDAAIGEKAVGTGDIRGAEDFVENLANAVDLGKDGDSTLDSFASLLLGKAGAESAQARSAYDDAAARREDATIRRDNFAGVNIDEELAQMVVLQNSYSASARVITTASDMYDTLLAMLN</sequence>
<reference evidence="9 10" key="1">
    <citation type="submission" date="2020-08" db="EMBL/GenBank/DDBJ databases">
        <title>Genomic Encyclopedia of Type Strains, Phase IV (KMG-IV): sequencing the most valuable type-strain genomes for metagenomic binning, comparative biology and taxonomic classification.</title>
        <authorList>
            <person name="Goeker M."/>
        </authorList>
    </citation>
    <scope>NUCLEOTIDE SEQUENCE [LARGE SCALE GENOMIC DNA]</scope>
    <source>
        <strain evidence="9 10">DSM 25079</strain>
    </source>
</reference>
<comment type="subcellular location">
    <subcellularLocation>
        <location evidence="1">Bacterial flagellum</location>
    </subcellularLocation>
    <subcellularLocation>
        <location evidence="2">Secreted</location>
    </subcellularLocation>
</comment>
<dbReference type="InterPro" id="IPR010930">
    <property type="entry name" value="Flg_bb/hook_C_dom"/>
</dbReference>
<evidence type="ECO:0000313" key="10">
    <source>
        <dbReference type="Proteomes" id="UP000549617"/>
    </source>
</evidence>